<proteinExistence type="predicted"/>
<accession>A0AA39WCZ9</accession>
<organism evidence="1 2">
    <name type="scientific">Bombardia bombarda</name>
    <dbReference type="NCBI Taxonomy" id="252184"/>
    <lineage>
        <taxon>Eukaryota</taxon>
        <taxon>Fungi</taxon>
        <taxon>Dikarya</taxon>
        <taxon>Ascomycota</taxon>
        <taxon>Pezizomycotina</taxon>
        <taxon>Sordariomycetes</taxon>
        <taxon>Sordariomycetidae</taxon>
        <taxon>Sordariales</taxon>
        <taxon>Lasiosphaeriaceae</taxon>
        <taxon>Bombardia</taxon>
    </lineage>
</organism>
<evidence type="ECO:0000313" key="1">
    <source>
        <dbReference type="EMBL" id="KAK0612341.1"/>
    </source>
</evidence>
<keyword evidence="2" id="KW-1185">Reference proteome</keyword>
<gene>
    <name evidence="1" type="ORF">B0T17DRAFT_543315</name>
</gene>
<dbReference type="AlphaFoldDB" id="A0AA39WCZ9"/>
<sequence length="72" mass="7815">MLLLECSVGMVVYVDAAASANARVVRDSLSENGRRWSWSWCSRGYWRCCSSCSRSSCVARASACVHGSSSTT</sequence>
<name>A0AA39WCZ9_9PEZI</name>
<protein>
    <submittedName>
        <fullName evidence="1">Uncharacterized protein</fullName>
    </submittedName>
</protein>
<dbReference type="EMBL" id="JAULSR010000009">
    <property type="protein sequence ID" value="KAK0612341.1"/>
    <property type="molecule type" value="Genomic_DNA"/>
</dbReference>
<dbReference type="Proteomes" id="UP001174934">
    <property type="component" value="Unassembled WGS sequence"/>
</dbReference>
<comment type="caution">
    <text evidence="1">The sequence shown here is derived from an EMBL/GenBank/DDBJ whole genome shotgun (WGS) entry which is preliminary data.</text>
</comment>
<evidence type="ECO:0000313" key="2">
    <source>
        <dbReference type="Proteomes" id="UP001174934"/>
    </source>
</evidence>
<reference evidence="1" key="1">
    <citation type="submission" date="2023-06" db="EMBL/GenBank/DDBJ databases">
        <title>Genome-scale phylogeny and comparative genomics of the fungal order Sordariales.</title>
        <authorList>
            <consortium name="Lawrence Berkeley National Laboratory"/>
            <person name="Hensen N."/>
            <person name="Bonometti L."/>
            <person name="Westerberg I."/>
            <person name="Brannstrom I.O."/>
            <person name="Guillou S."/>
            <person name="Cros-Aarteil S."/>
            <person name="Calhoun S."/>
            <person name="Haridas S."/>
            <person name="Kuo A."/>
            <person name="Mondo S."/>
            <person name="Pangilinan J."/>
            <person name="Riley R."/>
            <person name="LaButti K."/>
            <person name="Andreopoulos B."/>
            <person name="Lipzen A."/>
            <person name="Chen C."/>
            <person name="Yanf M."/>
            <person name="Daum C."/>
            <person name="Ng V."/>
            <person name="Clum A."/>
            <person name="Steindorff A."/>
            <person name="Ohm R."/>
            <person name="Martin F."/>
            <person name="Silar P."/>
            <person name="Natvig D."/>
            <person name="Lalanne C."/>
            <person name="Gautier V."/>
            <person name="Ament-velasquez S.L."/>
            <person name="Kruys A."/>
            <person name="Hutchinson M.I."/>
            <person name="Powell A.J."/>
            <person name="Barry K."/>
            <person name="Miller A.N."/>
            <person name="Grigoriev I.V."/>
            <person name="Debuchy R."/>
            <person name="Gladieux P."/>
            <person name="Thoren M.H."/>
            <person name="Johannesson H."/>
        </authorList>
    </citation>
    <scope>NUCLEOTIDE SEQUENCE</scope>
    <source>
        <strain evidence="1">SMH3391-2</strain>
    </source>
</reference>